<dbReference type="Pfam" id="PF00106">
    <property type="entry name" value="adh_short"/>
    <property type="match status" value="1"/>
</dbReference>
<dbReference type="PRINTS" id="PR00080">
    <property type="entry name" value="SDRFAMILY"/>
</dbReference>
<evidence type="ECO:0000256" key="3">
    <source>
        <dbReference type="NCBIfam" id="TIGR04316"/>
    </source>
</evidence>
<dbReference type="GO" id="GO:0032787">
    <property type="term" value="P:monocarboxylic acid metabolic process"/>
    <property type="evidence" value="ECO:0007669"/>
    <property type="project" value="UniProtKB-ARBA"/>
</dbReference>
<dbReference type="SUPFAM" id="SSF51735">
    <property type="entry name" value="NAD(P)-binding Rossmann-fold domains"/>
    <property type="match status" value="1"/>
</dbReference>
<dbReference type="InterPro" id="IPR036291">
    <property type="entry name" value="NAD(P)-bd_dom_sf"/>
</dbReference>
<dbReference type="AlphaFoldDB" id="A0AAE3ZTY6"/>
<sequence length="247" mass="25383">MEHVFAGTTALVTGAAQGIGAAVAGKLAAAGARVIATDRNEQRHDHPNIEPVRLDVTDAGAVQRIIGAAGPIGLLVNVAGILRLGPVASLSDQDWADTFAVNTTGVFHLSRAVVPGMIARRDGVIITVASNAAGVPRAGMAAYAASKAAAVMFTKSLGLEVARHGVRCNTVCPGSTDTPMQRAMWRDGTGPAAVLRGDPESYRVGIPLGRIAEPEDVADAVLFLASPAARHITMHDLYVDGGATLRA</sequence>
<evidence type="ECO:0000313" key="7">
    <source>
        <dbReference type="Proteomes" id="UP001183629"/>
    </source>
</evidence>
<dbReference type="InterPro" id="IPR002347">
    <property type="entry name" value="SDR_fam"/>
</dbReference>
<dbReference type="InterPro" id="IPR050259">
    <property type="entry name" value="SDR"/>
</dbReference>
<dbReference type="RefSeq" id="WP_310420630.1">
    <property type="nucleotide sequence ID" value="NZ_JAVDYC010000001.1"/>
</dbReference>
<evidence type="ECO:0000259" key="5">
    <source>
        <dbReference type="SMART" id="SM00822"/>
    </source>
</evidence>
<dbReference type="PRINTS" id="PR01397">
    <property type="entry name" value="DHBDHDRGNASE"/>
</dbReference>
<dbReference type="FunFam" id="3.40.50.720:FF:000084">
    <property type="entry name" value="Short-chain dehydrogenase reductase"/>
    <property type="match status" value="1"/>
</dbReference>
<comment type="caution">
    <text evidence="6">The sequence shown here is derived from an EMBL/GenBank/DDBJ whole genome shotgun (WGS) entry which is preliminary data.</text>
</comment>
<dbReference type="PANTHER" id="PTHR42879:SF2">
    <property type="entry name" value="3-OXOACYL-[ACYL-CARRIER-PROTEIN] REDUCTASE FABG"/>
    <property type="match status" value="1"/>
</dbReference>
<dbReference type="NCBIfam" id="TIGR04316">
    <property type="entry name" value="dhbA_paeA"/>
    <property type="match status" value="1"/>
</dbReference>
<dbReference type="InterPro" id="IPR057326">
    <property type="entry name" value="KR_dom"/>
</dbReference>
<comment type="similarity">
    <text evidence="1 4">Belongs to the short-chain dehydrogenases/reductases (SDR) family.</text>
</comment>
<keyword evidence="7" id="KW-1185">Reference proteome</keyword>
<proteinExistence type="inferred from homology"/>
<accession>A0AAE3ZTY6</accession>
<gene>
    <name evidence="6" type="ORF">J2S44_005946</name>
</gene>
<dbReference type="SMART" id="SM00822">
    <property type="entry name" value="PKS_KR"/>
    <property type="match status" value="1"/>
</dbReference>
<protein>
    <recommendedName>
        <fullName evidence="3">2,3-dihydro-2,3-dihydroxybenzoate dehydrogenase</fullName>
        <ecNumber evidence="3">1.3.1.28</ecNumber>
    </recommendedName>
</protein>
<dbReference type="Proteomes" id="UP001183629">
    <property type="component" value="Unassembled WGS sequence"/>
</dbReference>
<dbReference type="NCBIfam" id="NF006074">
    <property type="entry name" value="PRK08220.1"/>
    <property type="match status" value="1"/>
</dbReference>
<evidence type="ECO:0000256" key="2">
    <source>
        <dbReference type="ARBA" id="ARBA00023002"/>
    </source>
</evidence>
<reference evidence="6 7" key="1">
    <citation type="submission" date="2023-07" db="EMBL/GenBank/DDBJ databases">
        <title>Sequencing the genomes of 1000 actinobacteria strains.</title>
        <authorList>
            <person name="Klenk H.-P."/>
        </authorList>
    </citation>
    <scope>NUCLEOTIDE SEQUENCE [LARGE SCALE GENOMIC DNA]</scope>
    <source>
        <strain evidence="6 7">DSM 44711</strain>
    </source>
</reference>
<keyword evidence="2 6" id="KW-0560">Oxidoreductase</keyword>
<evidence type="ECO:0000256" key="1">
    <source>
        <dbReference type="ARBA" id="ARBA00006484"/>
    </source>
</evidence>
<name>A0AAE3ZTY6_9ACTN</name>
<dbReference type="GO" id="GO:0019290">
    <property type="term" value="P:siderophore biosynthetic process"/>
    <property type="evidence" value="ECO:0007669"/>
    <property type="project" value="InterPro"/>
</dbReference>
<dbReference type="InterPro" id="IPR020904">
    <property type="entry name" value="Sc_DH/Rdtase_CS"/>
</dbReference>
<dbReference type="InterPro" id="IPR003560">
    <property type="entry name" value="DHB_DH"/>
</dbReference>
<feature type="domain" description="Ketoreductase" evidence="5">
    <location>
        <begin position="8"/>
        <end position="188"/>
    </location>
</feature>
<evidence type="ECO:0000313" key="6">
    <source>
        <dbReference type="EMBL" id="MDR7325696.1"/>
    </source>
</evidence>
<dbReference type="EMBL" id="JAVDYC010000001">
    <property type="protein sequence ID" value="MDR7325696.1"/>
    <property type="molecule type" value="Genomic_DNA"/>
</dbReference>
<dbReference type="EC" id="1.3.1.28" evidence="3"/>
<dbReference type="Gene3D" id="3.40.50.720">
    <property type="entry name" value="NAD(P)-binding Rossmann-like Domain"/>
    <property type="match status" value="1"/>
</dbReference>
<dbReference type="PROSITE" id="PS00061">
    <property type="entry name" value="ADH_SHORT"/>
    <property type="match status" value="1"/>
</dbReference>
<evidence type="ECO:0000256" key="4">
    <source>
        <dbReference type="RuleBase" id="RU000363"/>
    </source>
</evidence>
<dbReference type="GO" id="GO:0008667">
    <property type="term" value="F:2,3-dihydro-2,3-dihydroxybenzoate dehydrogenase activity"/>
    <property type="evidence" value="ECO:0007669"/>
    <property type="project" value="UniProtKB-UniRule"/>
</dbReference>
<organism evidence="6 7">
    <name type="scientific">Catenuloplanes niger</name>
    <dbReference type="NCBI Taxonomy" id="587534"/>
    <lineage>
        <taxon>Bacteria</taxon>
        <taxon>Bacillati</taxon>
        <taxon>Actinomycetota</taxon>
        <taxon>Actinomycetes</taxon>
        <taxon>Micromonosporales</taxon>
        <taxon>Micromonosporaceae</taxon>
        <taxon>Catenuloplanes</taxon>
    </lineage>
</organism>
<dbReference type="PANTHER" id="PTHR42879">
    <property type="entry name" value="3-OXOACYL-(ACYL-CARRIER-PROTEIN) REDUCTASE"/>
    <property type="match status" value="1"/>
</dbReference>